<evidence type="ECO:0000256" key="1">
    <source>
        <dbReference type="ARBA" id="ARBA00010136"/>
    </source>
</evidence>
<evidence type="ECO:0008006" key="6">
    <source>
        <dbReference type="Google" id="ProtNLM"/>
    </source>
</evidence>
<dbReference type="GO" id="GO:0005737">
    <property type="term" value="C:cytoplasm"/>
    <property type="evidence" value="ECO:0007669"/>
    <property type="project" value="TreeGrafter"/>
</dbReference>
<evidence type="ECO:0000259" key="3">
    <source>
        <dbReference type="Pfam" id="PF11838"/>
    </source>
</evidence>
<dbReference type="GO" id="GO:0006508">
    <property type="term" value="P:proteolysis"/>
    <property type="evidence" value="ECO:0007669"/>
    <property type="project" value="TreeGrafter"/>
</dbReference>
<dbReference type="PANTHER" id="PTHR11533">
    <property type="entry name" value="PROTEASE M1 ZINC METALLOPROTEASE"/>
    <property type="match status" value="1"/>
</dbReference>
<gene>
    <name evidence="4" type="ORF">Clacol_004378</name>
</gene>
<dbReference type="GO" id="GO:0008270">
    <property type="term" value="F:zinc ion binding"/>
    <property type="evidence" value="ECO:0007669"/>
    <property type="project" value="InterPro"/>
</dbReference>
<evidence type="ECO:0000313" key="5">
    <source>
        <dbReference type="Proteomes" id="UP001050691"/>
    </source>
</evidence>
<dbReference type="GO" id="GO:0070006">
    <property type="term" value="F:metalloaminopeptidase activity"/>
    <property type="evidence" value="ECO:0007669"/>
    <property type="project" value="TreeGrafter"/>
</dbReference>
<evidence type="ECO:0000313" key="4">
    <source>
        <dbReference type="EMBL" id="GJJ10152.1"/>
    </source>
</evidence>
<comment type="caution">
    <text evidence="4">The sequence shown here is derived from an EMBL/GenBank/DDBJ whole genome shotgun (WGS) entry which is preliminary data.</text>
</comment>
<reference evidence="4" key="1">
    <citation type="submission" date="2021-10" db="EMBL/GenBank/DDBJ databases">
        <title>De novo Genome Assembly of Clathrus columnatus (Basidiomycota, Fungi) Using Illumina and Nanopore Sequence Data.</title>
        <authorList>
            <person name="Ogiso-Tanaka E."/>
            <person name="Itagaki H."/>
            <person name="Hosoya T."/>
            <person name="Hosaka K."/>
        </authorList>
    </citation>
    <scope>NUCLEOTIDE SEQUENCE</scope>
    <source>
        <strain evidence="4">MO-923</strain>
    </source>
</reference>
<dbReference type="Gene3D" id="1.25.50.20">
    <property type="match status" value="1"/>
</dbReference>
<dbReference type="GO" id="GO:0005615">
    <property type="term" value="C:extracellular space"/>
    <property type="evidence" value="ECO:0007669"/>
    <property type="project" value="TreeGrafter"/>
</dbReference>
<dbReference type="InterPro" id="IPR014782">
    <property type="entry name" value="Peptidase_M1_dom"/>
</dbReference>
<proteinExistence type="inferred from homology"/>
<dbReference type="Pfam" id="PF01433">
    <property type="entry name" value="Peptidase_M1"/>
    <property type="match status" value="1"/>
</dbReference>
<feature type="domain" description="ERAP1-like C-terminal" evidence="3">
    <location>
        <begin position="209"/>
        <end position="352"/>
    </location>
</feature>
<comment type="similarity">
    <text evidence="1">Belongs to the peptidase M1 family.</text>
</comment>
<dbReference type="PANTHER" id="PTHR11533:SF174">
    <property type="entry name" value="PUROMYCIN-SENSITIVE AMINOPEPTIDASE-RELATED"/>
    <property type="match status" value="1"/>
</dbReference>
<dbReference type="Pfam" id="PF11838">
    <property type="entry name" value="ERAP1_C"/>
    <property type="match status" value="1"/>
</dbReference>
<dbReference type="Gene3D" id="2.60.40.1910">
    <property type="match status" value="1"/>
</dbReference>
<sequence>MKWWDNLWLNEGREFAFAFPERTLFPDWKVYLSFYTAHTESALSLDARLSSHAVQVEVPNADDIGQIFDSLSYSKAASVLRMLSVYTGEEKFLRGVSIYLKNHLYGNTVVEDLWAGIQQATGLNIPTLMANWVSQIGYPVLTVKEIDGSIHIHQDRFLITSKANEKDNQTIWHIPLRIQTINSKGEVTVEEQALLTTRETTYKLDVNSLYKLNTGGTGFYWVFYPSEHFAKLGLEAARVESTLSTEDHLSLLNDAMTLATAGYSDTSGVLTFIDGLKEVETEYLVWKCIKDQVELVIQSRSDKADEEGLWDFLRTIVAPLSRKLGYVYLPGEHTDILQLRTILVGMAAAYGLTE</sequence>
<evidence type="ECO:0000259" key="2">
    <source>
        <dbReference type="Pfam" id="PF01433"/>
    </source>
</evidence>
<dbReference type="InterPro" id="IPR027268">
    <property type="entry name" value="Peptidase_M4/M1_CTD_sf"/>
</dbReference>
<dbReference type="EMBL" id="BPWL01000005">
    <property type="protein sequence ID" value="GJJ10152.1"/>
    <property type="molecule type" value="Genomic_DNA"/>
</dbReference>
<dbReference type="AlphaFoldDB" id="A0AAV5A9B6"/>
<name>A0AAV5A9B6_9AGAM</name>
<protein>
    <recommendedName>
        <fullName evidence="6">Aminopeptidase N</fullName>
    </recommendedName>
</protein>
<dbReference type="GO" id="GO:0016020">
    <property type="term" value="C:membrane"/>
    <property type="evidence" value="ECO:0007669"/>
    <property type="project" value="TreeGrafter"/>
</dbReference>
<dbReference type="InterPro" id="IPR024571">
    <property type="entry name" value="ERAP1-like_C_dom"/>
</dbReference>
<accession>A0AAV5A9B6</accession>
<dbReference type="Proteomes" id="UP001050691">
    <property type="component" value="Unassembled WGS sequence"/>
</dbReference>
<feature type="domain" description="Peptidase M1 membrane alanine aminopeptidase" evidence="2">
    <location>
        <begin position="1"/>
        <end position="132"/>
    </location>
</feature>
<dbReference type="InterPro" id="IPR050344">
    <property type="entry name" value="Peptidase_M1_aminopeptidases"/>
</dbReference>
<dbReference type="SUPFAM" id="SSF55486">
    <property type="entry name" value="Metalloproteases ('zincins'), catalytic domain"/>
    <property type="match status" value="1"/>
</dbReference>
<keyword evidence="5" id="KW-1185">Reference proteome</keyword>
<dbReference type="GO" id="GO:0043171">
    <property type="term" value="P:peptide catabolic process"/>
    <property type="evidence" value="ECO:0007669"/>
    <property type="project" value="TreeGrafter"/>
</dbReference>
<organism evidence="4 5">
    <name type="scientific">Clathrus columnatus</name>
    <dbReference type="NCBI Taxonomy" id="1419009"/>
    <lineage>
        <taxon>Eukaryota</taxon>
        <taxon>Fungi</taxon>
        <taxon>Dikarya</taxon>
        <taxon>Basidiomycota</taxon>
        <taxon>Agaricomycotina</taxon>
        <taxon>Agaricomycetes</taxon>
        <taxon>Phallomycetidae</taxon>
        <taxon>Phallales</taxon>
        <taxon>Clathraceae</taxon>
        <taxon>Clathrus</taxon>
    </lineage>
</organism>
<dbReference type="GO" id="GO:0042277">
    <property type="term" value="F:peptide binding"/>
    <property type="evidence" value="ECO:0007669"/>
    <property type="project" value="TreeGrafter"/>
</dbReference>
<dbReference type="Gene3D" id="1.10.390.10">
    <property type="entry name" value="Neutral Protease Domain 2"/>
    <property type="match status" value="1"/>
</dbReference>